<protein>
    <submittedName>
        <fullName evidence="3">Chromodomain Y-like protein 2</fullName>
    </submittedName>
</protein>
<dbReference type="AlphaFoldDB" id="A0A8H7CK16"/>
<dbReference type="SUPFAM" id="SSF54160">
    <property type="entry name" value="Chromo domain-like"/>
    <property type="match status" value="1"/>
</dbReference>
<evidence type="ECO:0000313" key="3">
    <source>
        <dbReference type="EMBL" id="KAF7338203.1"/>
    </source>
</evidence>
<feature type="compositionally biased region" description="Acidic residues" evidence="1">
    <location>
        <begin position="190"/>
        <end position="199"/>
    </location>
</feature>
<feature type="compositionally biased region" description="Low complexity" evidence="1">
    <location>
        <begin position="99"/>
        <end position="110"/>
    </location>
</feature>
<dbReference type="Proteomes" id="UP000620124">
    <property type="component" value="Unassembled WGS sequence"/>
</dbReference>
<evidence type="ECO:0000313" key="4">
    <source>
        <dbReference type="Proteomes" id="UP000620124"/>
    </source>
</evidence>
<dbReference type="OrthoDB" id="2447764at2759"/>
<feature type="region of interest" description="Disordered" evidence="1">
    <location>
        <begin position="76"/>
        <end position="252"/>
    </location>
</feature>
<feature type="region of interest" description="Disordered" evidence="1">
    <location>
        <begin position="267"/>
        <end position="314"/>
    </location>
</feature>
<comment type="caution">
    <text evidence="3">The sequence shown here is derived from an EMBL/GenBank/DDBJ whole genome shotgun (WGS) entry which is preliminary data.</text>
</comment>
<accession>A0A8H7CK16</accession>
<evidence type="ECO:0000256" key="1">
    <source>
        <dbReference type="SAM" id="MobiDB-lite"/>
    </source>
</evidence>
<dbReference type="Pfam" id="PF00385">
    <property type="entry name" value="Chromo"/>
    <property type="match status" value="1"/>
</dbReference>
<dbReference type="PROSITE" id="PS50013">
    <property type="entry name" value="CHROMO_2"/>
    <property type="match status" value="1"/>
</dbReference>
<dbReference type="Gene3D" id="2.40.50.40">
    <property type="match status" value="1"/>
</dbReference>
<evidence type="ECO:0000259" key="2">
    <source>
        <dbReference type="PROSITE" id="PS50013"/>
    </source>
</evidence>
<dbReference type="InterPro" id="IPR023780">
    <property type="entry name" value="Chromo_domain"/>
</dbReference>
<name>A0A8H7CK16_9AGAR</name>
<dbReference type="EMBL" id="JACAZI010000021">
    <property type="protein sequence ID" value="KAF7338203.1"/>
    <property type="molecule type" value="Genomic_DNA"/>
</dbReference>
<dbReference type="SMART" id="SM00298">
    <property type="entry name" value="CHROMO"/>
    <property type="match status" value="1"/>
</dbReference>
<reference evidence="3" key="1">
    <citation type="submission" date="2020-05" db="EMBL/GenBank/DDBJ databases">
        <title>Mycena genomes resolve the evolution of fungal bioluminescence.</title>
        <authorList>
            <person name="Tsai I.J."/>
        </authorList>
    </citation>
    <scope>NUCLEOTIDE SEQUENCE</scope>
    <source>
        <strain evidence="3">CCC161011</strain>
    </source>
</reference>
<dbReference type="InterPro" id="IPR016197">
    <property type="entry name" value="Chromo-like_dom_sf"/>
</dbReference>
<dbReference type="CDD" id="cd18968">
    <property type="entry name" value="chromodomain"/>
    <property type="match status" value="1"/>
</dbReference>
<proteinExistence type="predicted"/>
<gene>
    <name evidence="3" type="ORF">MVEN_02045400</name>
</gene>
<keyword evidence="4" id="KW-1185">Reference proteome</keyword>
<sequence>MTEFEVELVTEARVAKKSKKVIWEYNVKWKGYSSDENTWEPISSFNGSEDIIERFWSRVDTAGRDIKNMTQFKVGENFMPVGPPRRKASQRNLKAGDFAPTPSASSSSPSKEGTRSSKRRRSSPPAGDEDEKPAKRTRGRVLEAVARPAPEPRPAREAPRRPPAKPAASSTRSVRRTKKRTPSPEFVPASEDDEEEEDVAMLVDPEAPSFTEAPPQEETDPPPTARDTVDEAPAEPMQDDAPPLPAHRARAAKPLVKMADDFEPLDGAITAKTRLRNGASKEAPVAGPSSSPRRPARKPGPERSSAGMLNKNTSSLLTFEKGALKTVKGKFTASVNEEGDAQLNAFDDSVETPAVPPTSDELLKLGGFDSKAAEALDDFEDEDVVSSPAEIPQSNPNQESLTLAKNKLFPPGQSIAASVSNNVKAVWRRATIFGPLGLGSDTTAEPPSESKPFSLKLDTTVILPLDLTDVYQSLDTVIKGDGPPGKFFKDPNAVKLLDTVRTGGPSARAALRGDATEDQKAHFARFRARLDQGELFTAAVGTAFLGFSSSETPLAQRFNLPPSLVSFSDSIFVTQLAIENVTAYVDVLETADTSRWSA</sequence>
<dbReference type="GO" id="GO:0006338">
    <property type="term" value="P:chromatin remodeling"/>
    <property type="evidence" value="ECO:0007669"/>
    <property type="project" value="UniProtKB-ARBA"/>
</dbReference>
<feature type="compositionally biased region" description="Low complexity" evidence="1">
    <location>
        <begin position="283"/>
        <end position="293"/>
    </location>
</feature>
<feature type="domain" description="Chromo" evidence="2">
    <location>
        <begin position="4"/>
        <end position="67"/>
    </location>
</feature>
<organism evidence="3 4">
    <name type="scientific">Mycena venus</name>
    <dbReference type="NCBI Taxonomy" id="2733690"/>
    <lineage>
        <taxon>Eukaryota</taxon>
        <taxon>Fungi</taxon>
        <taxon>Dikarya</taxon>
        <taxon>Basidiomycota</taxon>
        <taxon>Agaricomycotina</taxon>
        <taxon>Agaricomycetes</taxon>
        <taxon>Agaricomycetidae</taxon>
        <taxon>Agaricales</taxon>
        <taxon>Marasmiineae</taxon>
        <taxon>Mycenaceae</taxon>
        <taxon>Mycena</taxon>
    </lineage>
</organism>
<dbReference type="InterPro" id="IPR000953">
    <property type="entry name" value="Chromo/chromo_shadow_dom"/>
</dbReference>